<sequence length="581" mass="64476">MADCGCLPRVAGGIEQAAEYVDEEEFKCDLNLTTNIRLVNVDNILYSLGSSGKYQITKYFFYYLTMMSASYHALVIAFIGQQNPQKCAAPPDLPVNQTDDVFGKCSILSQNETNVTSCIYGYQYDHPPDMSIVSEFDLVCDQAALSDLSQTLLNLGMAVGSSTLTLASDKYGRKPVCVLSHLGCLATGIGAAFAPNYAVFMVMRFVNGIVQQGTVLTAVTYAIEIFPKEKRRYCGFYGLLMWSVCVMSIAPIAYLTRMYSWRIVYLALTSASLYSLIQYWITDESIRWLVANNRFEETVRLVKKAARMNGVNVNEPLKLIYQKELLPIDSEKPTDKLLAVTLDTGEDEKNQKKALEAGVVETQVVHVEKYTLLDIFKSRRLAITLFIIWFMWFTNSLTYYGIFLTSSSLAGNIYLNFFLNALVEVPSAFIYWFTIDSIGRKKTAMLFHGIAAFGLIGATILRMYDDNDAASISATVFSLIGKLGISGSFNVIFIYTPEVFPTNIRNISFGTASTAARIGGMLAPFSSLLAANLPWAPGAIFGACCLIVTITILYLPETMGKELPQTMEDLNKLYDKKQGHA</sequence>
<feature type="transmembrane region" description="Helical" evidence="5">
    <location>
        <begin position="470"/>
        <end position="495"/>
    </location>
</feature>
<gene>
    <name evidence="7" type="ORF">SNE40_021513</name>
</gene>
<dbReference type="InterPro" id="IPR036259">
    <property type="entry name" value="MFS_trans_sf"/>
</dbReference>
<dbReference type="SUPFAM" id="SSF103473">
    <property type="entry name" value="MFS general substrate transporter"/>
    <property type="match status" value="1"/>
</dbReference>
<name>A0AAN8J0L4_PATCE</name>
<organism evidence="7 8">
    <name type="scientific">Patella caerulea</name>
    <name type="common">Rayed Mediterranean limpet</name>
    <dbReference type="NCBI Taxonomy" id="87958"/>
    <lineage>
        <taxon>Eukaryota</taxon>
        <taxon>Metazoa</taxon>
        <taxon>Spiralia</taxon>
        <taxon>Lophotrochozoa</taxon>
        <taxon>Mollusca</taxon>
        <taxon>Gastropoda</taxon>
        <taxon>Patellogastropoda</taxon>
        <taxon>Patelloidea</taxon>
        <taxon>Patellidae</taxon>
        <taxon>Patella</taxon>
    </lineage>
</organism>
<dbReference type="AlphaFoldDB" id="A0AAN8J0L4"/>
<evidence type="ECO:0000313" key="7">
    <source>
        <dbReference type="EMBL" id="KAK6167508.1"/>
    </source>
</evidence>
<feature type="domain" description="Major facilitator superfamily (MFS) profile" evidence="6">
    <location>
        <begin position="58"/>
        <end position="560"/>
    </location>
</feature>
<evidence type="ECO:0000256" key="4">
    <source>
        <dbReference type="ARBA" id="ARBA00023136"/>
    </source>
</evidence>
<comment type="subcellular location">
    <subcellularLocation>
        <location evidence="1">Membrane</location>
        <topology evidence="1">Multi-pass membrane protein</topology>
    </subcellularLocation>
</comment>
<dbReference type="CDD" id="cd17317">
    <property type="entry name" value="MFS_SLC22"/>
    <property type="match status" value="1"/>
</dbReference>
<keyword evidence="3 5" id="KW-1133">Transmembrane helix</keyword>
<evidence type="ECO:0000259" key="6">
    <source>
        <dbReference type="PROSITE" id="PS50850"/>
    </source>
</evidence>
<feature type="transmembrane region" description="Helical" evidence="5">
    <location>
        <begin position="535"/>
        <end position="555"/>
    </location>
</feature>
<protein>
    <recommendedName>
        <fullName evidence="6">Major facilitator superfamily (MFS) profile domain-containing protein</fullName>
    </recommendedName>
</protein>
<keyword evidence="8" id="KW-1185">Reference proteome</keyword>
<evidence type="ECO:0000256" key="5">
    <source>
        <dbReference type="SAM" id="Phobius"/>
    </source>
</evidence>
<dbReference type="InterPro" id="IPR020846">
    <property type="entry name" value="MFS_dom"/>
</dbReference>
<feature type="transmembrane region" description="Helical" evidence="5">
    <location>
        <begin position="235"/>
        <end position="255"/>
    </location>
</feature>
<dbReference type="GO" id="GO:0022857">
    <property type="term" value="F:transmembrane transporter activity"/>
    <property type="evidence" value="ECO:0007669"/>
    <property type="project" value="InterPro"/>
</dbReference>
<dbReference type="Proteomes" id="UP001347796">
    <property type="component" value="Unassembled WGS sequence"/>
</dbReference>
<keyword evidence="2 5" id="KW-0812">Transmembrane</keyword>
<dbReference type="PANTHER" id="PTHR24064">
    <property type="entry name" value="SOLUTE CARRIER FAMILY 22 MEMBER"/>
    <property type="match status" value="1"/>
</dbReference>
<evidence type="ECO:0000313" key="8">
    <source>
        <dbReference type="Proteomes" id="UP001347796"/>
    </source>
</evidence>
<feature type="transmembrane region" description="Helical" evidence="5">
    <location>
        <begin position="414"/>
        <end position="433"/>
    </location>
</feature>
<feature type="transmembrane region" description="Helical" evidence="5">
    <location>
        <begin position="261"/>
        <end position="281"/>
    </location>
</feature>
<keyword evidence="4 5" id="KW-0472">Membrane</keyword>
<evidence type="ECO:0000256" key="2">
    <source>
        <dbReference type="ARBA" id="ARBA00022692"/>
    </source>
</evidence>
<proteinExistence type="predicted"/>
<dbReference type="Pfam" id="PF00083">
    <property type="entry name" value="Sugar_tr"/>
    <property type="match status" value="1"/>
</dbReference>
<feature type="transmembrane region" description="Helical" evidence="5">
    <location>
        <begin position="445"/>
        <end position="464"/>
    </location>
</feature>
<accession>A0AAN8J0L4</accession>
<feature type="transmembrane region" description="Helical" evidence="5">
    <location>
        <begin position="381"/>
        <end position="402"/>
    </location>
</feature>
<dbReference type="EMBL" id="JAZGQO010000018">
    <property type="protein sequence ID" value="KAK6167508.1"/>
    <property type="molecule type" value="Genomic_DNA"/>
</dbReference>
<dbReference type="PROSITE" id="PS50850">
    <property type="entry name" value="MFS"/>
    <property type="match status" value="1"/>
</dbReference>
<feature type="transmembrane region" description="Helical" evidence="5">
    <location>
        <begin position="176"/>
        <end position="199"/>
    </location>
</feature>
<dbReference type="Gene3D" id="1.20.1250.20">
    <property type="entry name" value="MFS general substrate transporter like domains"/>
    <property type="match status" value="1"/>
</dbReference>
<dbReference type="InterPro" id="IPR005828">
    <property type="entry name" value="MFS_sugar_transport-like"/>
</dbReference>
<dbReference type="GO" id="GO:0016020">
    <property type="term" value="C:membrane"/>
    <property type="evidence" value="ECO:0007669"/>
    <property type="project" value="UniProtKB-SubCell"/>
</dbReference>
<feature type="transmembrane region" description="Helical" evidence="5">
    <location>
        <begin position="60"/>
        <end position="79"/>
    </location>
</feature>
<evidence type="ECO:0000256" key="3">
    <source>
        <dbReference type="ARBA" id="ARBA00022989"/>
    </source>
</evidence>
<comment type="caution">
    <text evidence="7">The sequence shown here is derived from an EMBL/GenBank/DDBJ whole genome shotgun (WGS) entry which is preliminary data.</text>
</comment>
<evidence type="ECO:0000256" key="1">
    <source>
        <dbReference type="ARBA" id="ARBA00004141"/>
    </source>
</evidence>
<feature type="transmembrane region" description="Helical" evidence="5">
    <location>
        <begin position="507"/>
        <end position="529"/>
    </location>
</feature>
<reference evidence="7 8" key="1">
    <citation type="submission" date="2024-01" db="EMBL/GenBank/DDBJ databases">
        <title>The genome of the rayed Mediterranean limpet Patella caerulea (Linnaeus, 1758).</title>
        <authorList>
            <person name="Anh-Thu Weber A."/>
            <person name="Halstead-Nussloch G."/>
        </authorList>
    </citation>
    <scope>NUCLEOTIDE SEQUENCE [LARGE SCALE GENOMIC DNA]</scope>
    <source>
        <strain evidence="7">AATW-2023a</strain>
        <tissue evidence="7">Whole specimen</tissue>
    </source>
</reference>